<dbReference type="RefSeq" id="WP_090015137.1">
    <property type="nucleotide sequence ID" value="NZ_FNET01000036.1"/>
</dbReference>
<evidence type="ECO:0000313" key="1">
    <source>
        <dbReference type="EMBL" id="SDN14663.1"/>
    </source>
</evidence>
<dbReference type="AlphaFoldDB" id="A0A1G9Z1S4"/>
<dbReference type="Proteomes" id="UP000199682">
    <property type="component" value="Unassembled WGS sequence"/>
</dbReference>
<protein>
    <submittedName>
        <fullName evidence="1">Uncharacterized protein</fullName>
    </submittedName>
</protein>
<name>A0A1G9Z1S4_9PSEU</name>
<gene>
    <name evidence="1" type="ORF">SAMN04488074_13647</name>
</gene>
<evidence type="ECO:0000313" key="2">
    <source>
        <dbReference type="Proteomes" id="UP000199682"/>
    </source>
</evidence>
<dbReference type="EMBL" id="FNET01000036">
    <property type="protein sequence ID" value="SDN14663.1"/>
    <property type="molecule type" value="Genomic_DNA"/>
</dbReference>
<accession>A0A1G9Z1S4</accession>
<proteinExistence type="predicted"/>
<sequence length="196" mass="20849">MGRASDDIAEAEGRRWRDAPAFAARLAAVERWRAKNETSPLLDVLGRPAGDEWTVGQDYALGQILAHLQAGDLLLTEVNLAAANTADPSPELLRAALRPHGHVHDTVAGGLFARFPMMPAVPVRQLWAPVPDTRSLASPSTIPVLLGTVTPAAVLGALRAQTAVARWPAGHRCLSVLLTHPVGAVLHVSYPVVTPR</sequence>
<reference evidence="2" key="1">
    <citation type="submission" date="2016-10" db="EMBL/GenBank/DDBJ databases">
        <authorList>
            <person name="Varghese N."/>
            <person name="Submissions S."/>
        </authorList>
    </citation>
    <scope>NUCLEOTIDE SEQUENCE [LARGE SCALE GENOMIC DNA]</scope>
    <source>
        <strain evidence="2">DSM 44796</strain>
    </source>
</reference>
<organism evidence="1 2">
    <name type="scientific">Lentzea albidocapillata subsp. violacea</name>
    <dbReference type="NCBI Taxonomy" id="128104"/>
    <lineage>
        <taxon>Bacteria</taxon>
        <taxon>Bacillati</taxon>
        <taxon>Actinomycetota</taxon>
        <taxon>Actinomycetes</taxon>
        <taxon>Pseudonocardiales</taxon>
        <taxon>Pseudonocardiaceae</taxon>
        <taxon>Lentzea</taxon>
    </lineage>
</organism>